<keyword evidence="2" id="KW-1185">Reference proteome</keyword>
<evidence type="ECO:0000313" key="2">
    <source>
        <dbReference type="Proteomes" id="UP000198859"/>
    </source>
</evidence>
<dbReference type="Pfam" id="PF22742">
    <property type="entry name" value="PspAB"/>
    <property type="match status" value="1"/>
</dbReference>
<dbReference type="OrthoDB" id="159886at2"/>
<accession>A0A1H1MG91</accession>
<proteinExistence type="predicted"/>
<dbReference type="Proteomes" id="UP000198859">
    <property type="component" value="Chromosome I"/>
</dbReference>
<dbReference type="RefSeq" id="WP_091725830.1">
    <property type="nucleotide sequence ID" value="NZ_LT629757.1"/>
</dbReference>
<reference evidence="2" key="1">
    <citation type="submission" date="2016-10" db="EMBL/GenBank/DDBJ databases">
        <authorList>
            <person name="Varghese N."/>
            <person name="Submissions S."/>
        </authorList>
    </citation>
    <scope>NUCLEOTIDE SEQUENCE [LARGE SCALE GENOMIC DNA]</scope>
    <source>
        <strain evidence="2">DSM 22127</strain>
    </source>
</reference>
<sequence length="188" mass="20047">MGFWDAIRGRTTPRAATLDALFSVPSAAMTLEAGLGLRPSGAGSVCFRAAEGQASRLSQAEASDLVGLDGGPRTETTVDDYGYTWLTVRTDPPDPAALVTDLHAVNASLEAQGFSSSLLCSVIGFSDEQGAPAYLVYLYKQGTFYPFVPTGASTRDTLRERQLRDAVGVDLPVEADTSRWMPIWGLPL</sequence>
<evidence type="ECO:0000313" key="1">
    <source>
        <dbReference type="EMBL" id="SDR85783.1"/>
    </source>
</evidence>
<dbReference type="AlphaFoldDB" id="A0A1H1MG91"/>
<protein>
    <submittedName>
        <fullName evidence="1">Uncharacterized protein</fullName>
    </submittedName>
</protein>
<dbReference type="STRING" id="642780.SAMN04488570_0574"/>
<gene>
    <name evidence="1" type="ORF">SAMN04488570_0574</name>
</gene>
<name>A0A1H1MG91_9ACTN</name>
<organism evidence="1 2">
    <name type="scientific">Nocardioides scoriae</name>
    <dbReference type="NCBI Taxonomy" id="642780"/>
    <lineage>
        <taxon>Bacteria</taxon>
        <taxon>Bacillati</taxon>
        <taxon>Actinomycetota</taxon>
        <taxon>Actinomycetes</taxon>
        <taxon>Propionibacteriales</taxon>
        <taxon>Nocardioidaceae</taxon>
        <taxon>Nocardioides</taxon>
    </lineage>
</organism>
<dbReference type="InterPro" id="IPR054383">
    <property type="entry name" value="PspAB-like"/>
</dbReference>
<dbReference type="EMBL" id="LT629757">
    <property type="protein sequence ID" value="SDR85783.1"/>
    <property type="molecule type" value="Genomic_DNA"/>
</dbReference>